<protein>
    <submittedName>
        <fullName evidence="2">S9 family peptidase</fullName>
    </submittedName>
</protein>
<comment type="caution">
    <text evidence="2">The sequence shown here is derived from an EMBL/GenBank/DDBJ whole genome shotgun (WGS) entry which is preliminary data.</text>
</comment>
<evidence type="ECO:0000259" key="1">
    <source>
        <dbReference type="Pfam" id="PF00326"/>
    </source>
</evidence>
<name>A0A2S5ZA66_9GAMM</name>
<dbReference type="OrthoDB" id="4269629at2"/>
<evidence type="ECO:0000313" key="3">
    <source>
        <dbReference type="Proteomes" id="UP000239917"/>
    </source>
</evidence>
<proteinExistence type="predicted"/>
<evidence type="ECO:0000313" key="2">
    <source>
        <dbReference type="EMBL" id="PPI84270.1"/>
    </source>
</evidence>
<dbReference type="InterPro" id="IPR001375">
    <property type="entry name" value="Peptidase_S9_cat"/>
</dbReference>
<dbReference type="PANTHER" id="PTHR43056:SF5">
    <property type="entry name" value="PEPTIDASE S9 PROLYL OLIGOPEPTIDASE CATALYTIC DOMAIN-CONTAINING PROTEIN"/>
    <property type="match status" value="1"/>
</dbReference>
<dbReference type="InterPro" id="IPR050585">
    <property type="entry name" value="Xaa-Pro_dipeptidyl-ppase/CocE"/>
</dbReference>
<dbReference type="InterPro" id="IPR011042">
    <property type="entry name" value="6-blade_b-propeller_TolB-like"/>
</dbReference>
<dbReference type="Gene3D" id="2.120.10.30">
    <property type="entry name" value="TolB, C-terminal domain"/>
    <property type="match status" value="1"/>
</dbReference>
<dbReference type="AlphaFoldDB" id="A0A2S5ZA66"/>
<keyword evidence="3" id="KW-1185">Reference proteome</keyword>
<dbReference type="GO" id="GO:0008236">
    <property type="term" value="F:serine-type peptidase activity"/>
    <property type="evidence" value="ECO:0007669"/>
    <property type="project" value="InterPro"/>
</dbReference>
<dbReference type="Proteomes" id="UP000239917">
    <property type="component" value="Unassembled WGS sequence"/>
</dbReference>
<reference evidence="2 3" key="1">
    <citation type="submission" date="2018-01" db="EMBL/GenBank/DDBJ databases">
        <title>Complete genome sequences of the type strains of Marinobacter flavimaris and Marinobacter maroccanus.</title>
        <authorList>
            <person name="Palau M."/>
            <person name="Boujida N."/>
            <person name="Manresa A."/>
            <person name="Minana-Galbis D."/>
        </authorList>
    </citation>
    <scope>NUCLEOTIDE SEQUENCE [LARGE SCALE GENOMIC DNA]</scope>
    <source>
        <strain evidence="2 3">N4</strain>
    </source>
</reference>
<gene>
    <name evidence="2" type="ORF">KEHDKFFH_10110</name>
</gene>
<organism evidence="2 3">
    <name type="scientific">Marinobacter maroccanus</name>
    <dbReference type="NCBI Taxonomy" id="2055143"/>
    <lineage>
        <taxon>Bacteria</taxon>
        <taxon>Pseudomonadati</taxon>
        <taxon>Pseudomonadota</taxon>
        <taxon>Gammaproteobacteria</taxon>
        <taxon>Pseudomonadales</taxon>
        <taxon>Marinobacteraceae</taxon>
        <taxon>Marinobacter</taxon>
    </lineage>
</organism>
<dbReference type="SUPFAM" id="SSF53474">
    <property type="entry name" value="alpha/beta-Hydrolases"/>
    <property type="match status" value="1"/>
</dbReference>
<dbReference type="RefSeq" id="WP_104321807.1">
    <property type="nucleotide sequence ID" value="NZ_PSSX01000007.1"/>
</dbReference>
<dbReference type="InterPro" id="IPR029058">
    <property type="entry name" value="AB_hydrolase_fold"/>
</dbReference>
<dbReference type="Gene3D" id="3.40.50.1820">
    <property type="entry name" value="alpha/beta hydrolase"/>
    <property type="match status" value="1"/>
</dbReference>
<sequence>MRTIHGFSSGVNNPVIDSALGGHHHDKTVLSAYEACSAHIQRGELTVSPAGVFWLETDPARGCNTLWHLTDHGPARLGPQDLGIRSRVNGYGGGAVAAGDSGVFVVGEDQQIRFVSLAGGESLNLTDDKKAFYGGLVADPSRNRVLAVREAEGQQQLVAVSMQGDRTVLHAGQDFYSAPAISADGRKVAWTSWQLPDMPWLRTRLWTANLSEDGLLDQCREWPTPSEASVQQPVFDDSQLWVLSDHEGWWQPWRIDIRDEGGWHATDSPARDHANAPWQLGESHHCPTGRGGWARVRYCNGTGELWLRSGKTGEEIRVARDFGDFRCLQASGGYLYCIGRAASRLDAVIMVDLETGEVRTIAGGEEAMPGARAALPLDIEIPGLQSGQASIHGFFYTPKLATPDVPPLILIAHGGPTSAAYPVFNPQVQYWCQRGFAVAEINYRGSSGFGRAFRLALEGRWGEVDVEDMERAADHLASFGLADGQRVFIQGRSSGGYTALMAMIRSRRFTAGASMFGVTDPLRLRAMTHRFESGYLDWLLGAPGEHLDRWRDRTPLYHADRITAPMIFFQGGQDKVVVPEQTRAMIDAMKAAGRAPELHWFEDEGHGFRRQSNQAGMLEWTFSFYRKHSQKANEQAANLS</sequence>
<dbReference type="GO" id="GO:0006508">
    <property type="term" value="P:proteolysis"/>
    <property type="evidence" value="ECO:0007669"/>
    <property type="project" value="InterPro"/>
</dbReference>
<dbReference type="PANTHER" id="PTHR43056">
    <property type="entry name" value="PEPTIDASE S9 PROLYL OLIGOPEPTIDASE"/>
    <property type="match status" value="1"/>
</dbReference>
<accession>A0A2S5ZA66</accession>
<dbReference type="Pfam" id="PF00326">
    <property type="entry name" value="Peptidase_S9"/>
    <property type="match status" value="1"/>
</dbReference>
<dbReference type="EMBL" id="PSSX01000007">
    <property type="protein sequence ID" value="PPI84270.1"/>
    <property type="molecule type" value="Genomic_DNA"/>
</dbReference>
<dbReference type="SUPFAM" id="SSF69304">
    <property type="entry name" value="Tricorn protease N-terminal domain"/>
    <property type="match status" value="1"/>
</dbReference>
<feature type="domain" description="Peptidase S9 prolyl oligopeptidase catalytic" evidence="1">
    <location>
        <begin position="424"/>
        <end position="630"/>
    </location>
</feature>